<feature type="domain" description="Ig-like" evidence="14">
    <location>
        <begin position="23"/>
        <end position="97"/>
    </location>
</feature>
<dbReference type="GO" id="GO:0004888">
    <property type="term" value="F:transmembrane signaling receptor activity"/>
    <property type="evidence" value="ECO:0000318"/>
    <property type="project" value="GO_Central"/>
</dbReference>
<accession>A0A3Q2GZN9</accession>
<proteinExistence type="predicted"/>
<dbReference type="PANTHER" id="PTHR11481">
    <property type="entry name" value="IMMUNOGLOBULIN FC RECEPTOR"/>
    <property type="match status" value="1"/>
</dbReference>
<keyword evidence="6 12" id="KW-1133">Transmembrane helix</keyword>
<sequence>MLLWASLLFLAPVSGQLATAPKPTISLHPPWTTVFKGETVNLTCDGFHFYAPEKIKWYRHFLGRETQIETLGNTFQVHSSGDYRCQAEGSQLSNPVRLHFSSDPLILQAPDAVFEGDMFVLRCKKRGKEKLIAVKYTYNGKVISNSNKTLDLLIPQASSNNGGYYQCIGSVEGNYMFRSSTKVIKIQELFPRPKLTVTASQPTEGNSVNLSCETQLPLERSDTQLHFVFFRDNEVILSDWSRSPEFQITTIWREDSGSYWCGAETMTHSVHKRSLPLQIQVQRIPVSGVLLETQPQEGHVVEGETLILVCSVAEGTGDTTFSWHREDTKESLGRKSQRSQKAELRIPVTSESHAGEYYCTADNGYGHIRSEVVNITVRSPPGNRSGLIAGGATGVSLSILLAAALLFCCWHQRKSETPLSQSLNLPSHASEALLSTGDGFLKNRIRSPPTPGLRESAHPTCPAAVELQQLYSNVHRKEGDLVYSEIQIIQQGEEKETNTSRTSLEDKCASVIYSEVKRQLSGDSAGMVRCKDEEAMESYENVPHKTCP</sequence>
<dbReference type="FunFam" id="2.60.40.10:FF:001308">
    <property type="entry name" value="Fc receptor like 4"/>
    <property type="match status" value="1"/>
</dbReference>
<dbReference type="OMA" id="YQHYWRE"/>
<dbReference type="SMR" id="A0A3Q2GZN9"/>
<name>A0A3Q2GZN9_HORSE</name>
<dbReference type="FunFam" id="2.60.40.10:FF:000357">
    <property type="entry name" value="Fc receptor like 1"/>
    <property type="match status" value="1"/>
</dbReference>
<evidence type="ECO:0000256" key="2">
    <source>
        <dbReference type="ARBA" id="ARBA00022475"/>
    </source>
</evidence>
<dbReference type="InterPro" id="IPR003598">
    <property type="entry name" value="Ig_sub2"/>
</dbReference>
<keyword evidence="5" id="KW-0677">Repeat</keyword>
<dbReference type="Pfam" id="PF13895">
    <property type="entry name" value="Ig_2"/>
    <property type="match status" value="2"/>
</dbReference>
<protein>
    <submittedName>
        <fullName evidence="15">Fc receptor like 4</fullName>
    </submittedName>
</protein>
<dbReference type="Proteomes" id="UP000002281">
    <property type="component" value="Chromosome 5"/>
</dbReference>
<keyword evidence="10" id="KW-0325">Glycoprotein</keyword>
<evidence type="ECO:0000313" key="17">
    <source>
        <dbReference type="VGNC" id="VGNC:17981"/>
    </source>
</evidence>
<dbReference type="Ensembl" id="ENSECAT00000054765.1">
    <property type="protein sequence ID" value="ENSECAP00000026527.1"/>
    <property type="gene ID" value="ENSECAG00000013992.3"/>
</dbReference>
<dbReference type="FunCoup" id="A0A3Q2GZN9">
    <property type="interactions" value="2"/>
</dbReference>
<dbReference type="GO" id="GO:0009897">
    <property type="term" value="C:external side of plasma membrane"/>
    <property type="evidence" value="ECO:0000318"/>
    <property type="project" value="GO_Central"/>
</dbReference>
<keyword evidence="9" id="KW-0675">Receptor</keyword>
<dbReference type="SMART" id="SM00409">
    <property type="entry name" value="IG"/>
    <property type="match status" value="4"/>
</dbReference>
<dbReference type="STRING" id="9796.ENSECAP00000026527"/>
<dbReference type="InterPro" id="IPR036179">
    <property type="entry name" value="Ig-like_dom_sf"/>
</dbReference>
<feature type="domain" description="Ig-like" evidence="14">
    <location>
        <begin position="193"/>
        <end position="278"/>
    </location>
</feature>
<dbReference type="VGNC" id="VGNC:17981">
    <property type="gene designation" value="FCRL4"/>
</dbReference>
<dbReference type="GO" id="GO:0006955">
    <property type="term" value="P:immune response"/>
    <property type="evidence" value="ECO:0000318"/>
    <property type="project" value="GO_Central"/>
</dbReference>
<evidence type="ECO:0000256" key="4">
    <source>
        <dbReference type="ARBA" id="ARBA00022729"/>
    </source>
</evidence>
<dbReference type="CTD" id="83417"/>
<evidence type="ECO:0000313" key="15">
    <source>
        <dbReference type="Ensembl" id="ENSECAP00000026527.1"/>
    </source>
</evidence>
<feature type="chain" id="PRO_5018771289" evidence="13">
    <location>
        <begin position="16"/>
        <end position="548"/>
    </location>
</feature>
<keyword evidence="2" id="KW-1003">Cell membrane</keyword>
<reference evidence="15 16" key="1">
    <citation type="journal article" date="2009" name="Science">
        <title>Genome sequence, comparative analysis, and population genetics of the domestic horse.</title>
        <authorList>
            <consortium name="Broad Institute Genome Sequencing Platform"/>
            <consortium name="Broad Institute Whole Genome Assembly Team"/>
            <person name="Wade C.M."/>
            <person name="Giulotto E."/>
            <person name="Sigurdsson S."/>
            <person name="Zoli M."/>
            <person name="Gnerre S."/>
            <person name="Imsland F."/>
            <person name="Lear T.L."/>
            <person name="Adelson D.L."/>
            <person name="Bailey E."/>
            <person name="Bellone R.R."/>
            <person name="Bloecker H."/>
            <person name="Distl O."/>
            <person name="Edgar R.C."/>
            <person name="Garber M."/>
            <person name="Leeb T."/>
            <person name="Mauceli E."/>
            <person name="MacLeod J.N."/>
            <person name="Penedo M.C.T."/>
            <person name="Raison J.M."/>
            <person name="Sharpe T."/>
            <person name="Vogel J."/>
            <person name="Andersson L."/>
            <person name="Antczak D.F."/>
            <person name="Biagi T."/>
            <person name="Binns M.M."/>
            <person name="Chowdhary B.P."/>
            <person name="Coleman S.J."/>
            <person name="Della Valle G."/>
            <person name="Fryc S."/>
            <person name="Guerin G."/>
            <person name="Hasegawa T."/>
            <person name="Hill E.W."/>
            <person name="Jurka J."/>
            <person name="Kiialainen A."/>
            <person name="Lindgren G."/>
            <person name="Liu J."/>
            <person name="Magnani E."/>
            <person name="Mickelson J.R."/>
            <person name="Murray J."/>
            <person name="Nergadze S.G."/>
            <person name="Onofrio R."/>
            <person name="Pedroni S."/>
            <person name="Piras M.F."/>
            <person name="Raudsepp T."/>
            <person name="Rocchi M."/>
            <person name="Roeed K.H."/>
            <person name="Ryder O.A."/>
            <person name="Searle S."/>
            <person name="Skow L."/>
            <person name="Swinburne J.E."/>
            <person name="Syvaenen A.C."/>
            <person name="Tozaki T."/>
            <person name="Valberg S.J."/>
            <person name="Vaudin M."/>
            <person name="White J.R."/>
            <person name="Zody M.C."/>
            <person name="Lander E.S."/>
            <person name="Lindblad-Toh K."/>
        </authorList>
    </citation>
    <scope>NUCLEOTIDE SEQUENCE [LARGE SCALE GENOMIC DNA]</scope>
    <source>
        <strain evidence="15 16">Thoroughbred</strain>
    </source>
</reference>
<evidence type="ECO:0000259" key="14">
    <source>
        <dbReference type="PROSITE" id="PS50835"/>
    </source>
</evidence>
<keyword evidence="7 12" id="KW-0472">Membrane</keyword>
<feature type="domain" description="Ig-like" evidence="14">
    <location>
        <begin position="285"/>
        <end position="376"/>
    </location>
</feature>
<keyword evidence="11" id="KW-0393">Immunoglobulin domain</keyword>
<dbReference type="Gene3D" id="2.60.40.10">
    <property type="entry name" value="Immunoglobulins"/>
    <property type="match status" value="4"/>
</dbReference>
<gene>
    <name evidence="15 17" type="primary">FCRL4</name>
</gene>
<keyword evidence="16" id="KW-1185">Reference proteome</keyword>
<dbReference type="GO" id="GO:0007166">
    <property type="term" value="P:cell surface receptor signaling pathway"/>
    <property type="evidence" value="ECO:0000318"/>
    <property type="project" value="GO_Central"/>
</dbReference>
<feature type="transmembrane region" description="Helical" evidence="12">
    <location>
        <begin position="387"/>
        <end position="410"/>
    </location>
</feature>
<evidence type="ECO:0000256" key="5">
    <source>
        <dbReference type="ARBA" id="ARBA00022737"/>
    </source>
</evidence>
<reference evidence="15" key="3">
    <citation type="submission" date="2025-09" db="UniProtKB">
        <authorList>
            <consortium name="Ensembl"/>
        </authorList>
    </citation>
    <scope>IDENTIFICATION</scope>
    <source>
        <strain evidence="15">Thoroughbred</strain>
    </source>
</reference>
<keyword evidence="4 13" id="KW-0732">Signal</keyword>
<dbReference type="OrthoDB" id="6151406at2759"/>
<comment type="subcellular location">
    <subcellularLocation>
        <location evidence="1">Cell membrane</location>
        <topology evidence="1">Single-pass type I membrane protein</topology>
    </subcellularLocation>
</comment>
<dbReference type="PaxDb" id="9796-ENSECAP00000026527"/>
<dbReference type="SMART" id="SM00408">
    <property type="entry name" value="IGc2"/>
    <property type="match status" value="4"/>
</dbReference>
<dbReference type="PANTHER" id="PTHR11481:SF64">
    <property type="entry name" value="FC RECEPTOR-LIKE PROTEIN 4"/>
    <property type="match status" value="1"/>
</dbReference>
<evidence type="ECO:0000256" key="8">
    <source>
        <dbReference type="ARBA" id="ARBA00023157"/>
    </source>
</evidence>
<evidence type="ECO:0000256" key="3">
    <source>
        <dbReference type="ARBA" id="ARBA00022692"/>
    </source>
</evidence>
<evidence type="ECO:0000313" key="16">
    <source>
        <dbReference type="Proteomes" id="UP000002281"/>
    </source>
</evidence>
<evidence type="ECO:0000256" key="1">
    <source>
        <dbReference type="ARBA" id="ARBA00004251"/>
    </source>
</evidence>
<dbReference type="InterPro" id="IPR013783">
    <property type="entry name" value="Ig-like_fold"/>
</dbReference>
<dbReference type="GeneTree" id="ENSGT01050000244808"/>
<feature type="signal peptide" evidence="13">
    <location>
        <begin position="1"/>
        <end position="15"/>
    </location>
</feature>
<evidence type="ECO:0000256" key="13">
    <source>
        <dbReference type="SAM" id="SignalP"/>
    </source>
</evidence>
<dbReference type="PROSITE" id="PS50835">
    <property type="entry name" value="IG_LIKE"/>
    <property type="match status" value="4"/>
</dbReference>
<dbReference type="InterPro" id="IPR050488">
    <property type="entry name" value="Ig_Fc_receptor"/>
</dbReference>
<reference evidence="15" key="2">
    <citation type="submission" date="2025-08" db="UniProtKB">
        <authorList>
            <consortium name="Ensembl"/>
        </authorList>
    </citation>
    <scope>IDENTIFICATION</scope>
    <source>
        <strain evidence="15">Thoroughbred</strain>
    </source>
</reference>
<evidence type="ECO:0000256" key="12">
    <source>
        <dbReference type="SAM" id="Phobius"/>
    </source>
</evidence>
<evidence type="ECO:0000256" key="6">
    <source>
        <dbReference type="ARBA" id="ARBA00022989"/>
    </source>
</evidence>
<evidence type="ECO:0000256" key="11">
    <source>
        <dbReference type="ARBA" id="ARBA00023319"/>
    </source>
</evidence>
<dbReference type="InterPro" id="IPR007110">
    <property type="entry name" value="Ig-like_dom"/>
</dbReference>
<dbReference type="SUPFAM" id="SSF48726">
    <property type="entry name" value="Immunoglobulin"/>
    <property type="match status" value="3"/>
</dbReference>
<keyword evidence="3 12" id="KW-0812">Transmembrane</keyword>
<dbReference type="GeneID" id="102150909"/>
<feature type="domain" description="Ig-like" evidence="14">
    <location>
        <begin position="104"/>
        <end position="167"/>
    </location>
</feature>
<dbReference type="InParanoid" id="A0A3Q2GZN9"/>
<evidence type="ECO:0000256" key="9">
    <source>
        <dbReference type="ARBA" id="ARBA00023170"/>
    </source>
</evidence>
<organism evidence="15 16">
    <name type="scientific">Equus caballus</name>
    <name type="common">Horse</name>
    <dbReference type="NCBI Taxonomy" id="9796"/>
    <lineage>
        <taxon>Eukaryota</taxon>
        <taxon>Metazoa</taxon>
        <taxon>Chordata</taxon>
        <taxon>Craniata</taxon>
        <taxon>Vertebrata</taxon>
        <taxon>Euteleostomi</taxon>
        <taxon>Mammalia</taxon>
        <taxon>Eutheria</taxon>
        <taxon>Laurasiatheria</taxon>
        <taxon>Perissodactyla</taxon>
        <taxon>Equidae</taxon>
        <taxon>Equus</taxon>
    </lineage>
</organism>
<dbReference type="Pfam" id="PF13927">
    <property type="entry name" value="Ig_3"/>
    <property type="match status" value="2"/>
</dbReference>
<keyword evidence="8" id="KW-1015">Disulfide bond</keyword>
<dbReference type="Bgee" id="ENSECAG00000013992">
    <property type="expression patterns" value="Expressed in leukocyte and 2 other cell types or tissues"/>
</dbReference>
<dbReference type="RefSeq" id="XP_014595354.1">
    <property type="nucleotide sequence ID" value="XM_014739868.3"/>
</dbReference>
<dbReference type="AlphaFoldDB" id="A0A3Q2GZN9"/>
<dbReference type="InterPro" id="IPR003599">
    <property type="entry name" value="Ig_sub"/>
</dbReference>
<evidence type="ECO:0000256" key="7">
    <source>
        <dbReference type="ARBA" id="ARBA00023136"/>
    </source>
</evidence>
<evidence type="ECO:0000256" key="10">
    <source>
        <dbReference type="ARBA" id="ARBA00023180"/>
    </source>
</evidence>